<gene>
    <name evidence="2" type="ORF">Q5Y73_08300</name>
</gene>
<protein>
    <submittedName>
        <fullName evidence="2">DUF4083 family protein</fullName>
    </submittedName>
</protein>
<keyword evidence="3" id="KW-1185">Reference proteome</keyword>
<comment type="caution">
    <text evidence="2">The sequence shown here is derived from an EMBL/GenBank/DDBJ whole genome shotgun (WGS) entry which is preliminary data.</text>
</comment>
<dbReference type="Pfam" id="PF13314">
    <property type="entry name" value="DUF4083"/>
    <property type="match status" value="1"/>
</dbReference>
<feature type="transmembrane region" description="Helical" evidence="1">
    <location>
        <begin position="12"/>
        <end position="36"/>
    </location>
</feature>
<evidence type="ECO:0000256" key="1">
    <source>
        <dbReference type="SAM" id="Phobius"/>
    </source>
</evidence>
<dbReference type="RefSeq" id="WP_305991394.1">
    <property type="nucleotide sequence ID" value="NZ_JAVAMP010000002.1"/>
</dbReference>
<name>A0ABT9IXK5_9BACL</name>
<dbReference type="Proteomes" id="UP001231941">
    <property type="component" value="Unassembled WGS sequence"/>
</dbReference>
<dbReference type="InterPro" id="IPR025143">
    <property type="entry name" value="DUF4083"/>
</dbReference>
<sequence>MILTVTASADVGLITFLPLLLYLLIILFVVSFVLFIRKLLVNSSAKVVHNAEISKKLDRIIELLEKQNNN</sequence>
<dbReference type="EMBL" id="JAVAMP010000002">
    <property type="protein sequence ID" value="MDP5274104.1"/>
    <property type="molecule type" value="Genomic_DNA"/>
</dbReference>
<keyword evidence="1" id="KW-0812">Transmembrane</keyword>
<evidence type="ECO:0000313" key="2">
    <source>
        <dbReference type="EMBL" id="MDP5274104.1"/>
    </source>
</evidence>
<proteinExistence type="predicted"/>
<accession>A0ABT9IXK5</accession>
<keyword evidence="1" id="KW-0472">Membrane</keyword>
<keyword evidence="1" id="KW-1133">Transmembrane helix</keyword>
<organism evidence="2 3">
    <name type="scientific">Chengkuizengella axinellae</name>
    <dbReference type="NCBI Taxonomy" id="3064388"/>
    <lineage>
        <taxon>Bacteria</taxon>
        <taxon>Bacillati</taxon>
        <taxon>Bacillota</taxon>
        <taxon>Bacilli</taxon>
        <taxon>Bacillales</taxon>
        <taxon>Paenibacillaceae</taxon>
        <taxon>Chengkuizengella</taxon>
    </lineage>
</organism>
<reference evidence="2 3" key="1">
    <citation type="submission" date="2023-08" db="EMBL/GenBank/DDBJ databases">
        <authorList>
            <person name="Park J.-S."/>
        </authorList>
    </citation>
    <scope>NUCLEOTIDE SEQUENCE [LARGE SCALE GENOMIC DNA]</scope>
    <source>
        <strain evidence="2 3">2205SS18-9</strain>
    </source>
</reference>
<evidence type="ECO:0000313" key="3">
    <source>
        <dbReference type="Proteomes" id="UP001231941"/>
    </source>
</evidence>